<proteinExistence type="predicted"/>
<feature type="signal peptide" evidence="1">
    <location>
        <begin position="1"/>
        <end position="23"/>
    </location>
</feature>
<dbReference type="AlphaFoldDB" id="A0A136J3L1"/>
<feature type="chain" id="PRO_5007293434" evidence="1">
    <location>
        <begin position="24"/>
        <end position="227"/>
    </location>
</feature>
<gene>
    <name evidence="2" type="ORF">Micbo1qcDRAFT_203878</name>
</gene>
<evidence type="ECO:0000313" key="2">
    <source>
        <dbReference type="EMBL" id="KXJ91828.1"/>
    </source>
</evidence>
<keyword evidence="3" id="KW-1185">Reference proteome</keyword>
<keyword evidence="1" id="KW-0732">Signal</keyword>
<accession>A0A136J3L1</accession>
<dbReference type="OrthoDB" id="5200228at2759"/>
<dbReference type="EMBL" id="KQ964249">
    <property type="protein sequence ID" value="KXJ91828.1"/>
    <property type="molecule type" value="Genomic_DNA"/>
</dbReference>
<reference evidence="3" key="1">
    <citation type="submission" date="2016-02" db="EMBL/GenBank/DDBJ databases">
        <title>Draft genome sequence of Microdochium bolleyi, a fungal endophyte of beachgrass.</title>
        <authorList>
            <consortium name="DOE Joint Genome Institute"/>
            <person name="David A.S."/>
            <person name="May G."/>
            <person name="Haridas S."/>
            <person name="Lim J."/>
            <person name="Wang M."/>
            <person name="Labutti K."/>
            <person name="Lipzen A."/>
            <person name="Barry K."/>
            <person name="Grigoriev I.V."/>
        </authorList>
    </citation>
    <scope>NUCLEOTIDE SEQUENCE [LARGE SCALE GENOMIC DNA]</scope>
    <source>
        <strain evidence="3">J235TASD1</strain>
    </source>
</reference>
<evidence type="ECO:0000256" key="1">
    <source>
        <dbReference type="SAM" id="SignalP"/>
    </source>
</evidence>
<protein>
    <submittedName>
        <fullName evidence="2">Uncharacterized protein</fullName>
    </submittedName>
</protein>
<evidence type="ECO:0000313" key="3">
    <source>
        <dbReference type="Proteomes" id="UP000070501"/>
    </source>
</evidence>
<dbReference type="InParanoid" id="A0A136J3L1"/>
<name>A0A136J3L1_9PEZI</name>
<organism evidence="2 3">
    <name type="scientific">Microdochium bolleyi</name>
    <dbReference type="NCBI Taxonomy" id="196109"/>
    <lineage>
        <taxon>Eukaryota</taxon>
        <taxon>Fungi</taxon>
        <taxon>Dikarya</taxon>
        <taxon>Ascomycota</taxon>
        <taxon>Pezizomycotina</taxon>
        <taxon>Sordariomycetes</taxon>
        <taxon>Xylariomycetidae</taxon>
        <taxon>Xylariales</taxon>
        <taxon>Microdochiaceae</taxon>
        <taxon>Microdochium</taxon>
    </lineage>
</organism>
<sequence>MMYHATSLQVAITSLVFVQVVLGNPIALKRNAPGLQMWPATITDMRDGTTEPHNASINNAVSARDLAARGFPRWQDIKCGALGGSQDSYDEGKKRFQTWSKGAGSTVVQAIKYELQDYICNNHQVCDLAIEAAVSAGGILGAVSSTVEHFFDDGFDAIRAHCGSSGGSSNLIVDIRPSVNVCGKPTCTAEGKMGLRVATLGAQYYVHDGGDTCPADTAQSICKIERF</sequence>
<dbReference type="Proteomes" id="UP000070501">
    <property type="component" value="Unassembled WGS sequence"/>
</dbReference>